<keyword evidence="2" id="KW-1185">Reference proteome</keyword>
<dbReference type="Proteomes" id="UP000182063">
    <property type="component" value="Chromosome"/>
</dbReference>
<accession>A0A1L3ZSB1</accession>
<dbReference type="KEGG" id="sphj:BSL82_03655"/>
<evidence type="ECO:0000313" key="1">
    <source>
        <dbReference type="EMBL" id="API58512.1"/>
    </source>
</evidence>
<dbReference type="EMBL" id="CP018221">
    <property type="protein sequence ID" value="API58512.1"/>
    <property type="molecule type" value="Genomic_DNA"/>
</dbReference>
<dbReference type="STRING" id="1921510.BSL82_03655"/>
<reference evidence="2" key="1">
    <citation type="submission" date="2016-11" db="EMBL/GenBank/DDBJ databases">
        <title>Complete Genome Sequence of alachlor-degrading Sphingomonas sp. strain JJ-A5.</title>
        <authorList>
            <person name="Lee H."/>
            <person name="Ka J.-O."/>
        </authorList>
    </citation>
    <scope>NUCLEOTIDE SEQUENCE [LARGE SCALE GENOMIC DNA]</scope>
    <source>
        <strain evidence="2">JJ-A5</strain>
    </source>
</reference>
<dbReference type="AlphaFoldDB" id="A0A1L3ZSB1"/>
<protein>
    <submittedName>
        <fullName evidence="1">Uncharacterized protein</fullName>
    </submittedName>
</protein>
<organism evidence="1 2">
    <name type="scientific">Tardibacter chloracetimidivorans</name>
    <dbReference type="NCBI Taxonomy" id="1921510"/>
    <lineage>
        <taxon>Bacteria</taxon>
        <taxon>Pseudomonadati</taxon>
        <taxon>Pseudomonadota</taxon>
        <taxon>Alphaproteobacteria</taxon>
        <taxon>Sphingomonadales</taxon>
        <taxon>Sphingomonadaceae</taxon>
        <taxon>Tardibacter</taxon>
    </lineage>
</organism>
<proteinExistence type="predicted"/>
<gene>
    <name evidence="1" type="ORF">BSL82_03655</name>
</gene>
<name>A0A1L3ZSB1_9SPHN</name>
<dbReference type="RefSeq" id="WP_072596079.1">
    <property type="nucleotide sequence ID" value="NZ_CP018221.1"/>
</dbReference>
<evidence type="ECO:0000313" key="2">
    <source>
        <dbReference type="Proteomes" id="UP000182063"/>
    </source>
</evidence>
<sequence length="110" mass="12729">MPEIIDSTDRLHLEVDKNLKIKEAHIECFQEIPDWFLRRLADIRTEQDAKFRKRDNDLELRLVASVPGAVADHWARTGLNVFDGSATAKDVVMRLIKEDLTKFLATGWRP</sequence>